<evidence type="ECO:0000259" key="3">
    <source>
        <dbReference type="PROSITE" id="PS00028"/>
    </source>
</evidence>
<dbReference type="EMBL" id="BRPK01000001">
    <property type="protein sequence ID" value="GLB34111.1"/>
    <property type="molecule type" value="Genomic_DNA"/>
</dbReference>
<feature type="region of interest" description="Disordered" evidence="2">
    <location>
        <begin position="114"/>
        <end position="150"/>
    </location>
</feature>
<feature type="region of interest" description="Disordered" evidence="2">
    <location>
        <begin position="77"/>
        <end position="99"/>
    </location>
</feature>
<dbReference type="AlphaFoldDB" id="A0A9P3PEP9"/>
<feature type="compositionally biased region" description="Polar residues" evidence="2">
    <location>
        <begin position="188"/>
        <end position="210"/>
    </location>
</feature>
<feature type="region of interest" description="Disordered" evidence="2">
    <location>
        <begin position="162"/>
        <end position="210"/>
    </location>
</feature>
<feature type="region of interest" description="Disordered" evidence="2">
    <location>
        <begin position="530"/>
        <end position="592"/>
    </location>
</feature>
<feature type="region of interest" description="Disordered" evidence="2">
    <location>
        <begin position="605"/>
        <end position="718"/>
    </location>
</feature>
<feature type="compositionally biased region" description="Polar residues" evidence="2">
    <location>
        <begin position="349"/>
        <end position="366"/>
    </location>
</feature>
<evidence type="ECO:0000256" key="1">
    <source>
        <dbReference type="SAM" id="Coils"/>
    </source>
</evidence>
<feature type="compositionally biased region" description="Low complexity" evidence="2">
    <location>
        <begin position="162"/>
        <end position="173"/>
    </location>
</feature>
<feature type="domain" description="C2H2-type" evidence="3">
    <location>
        <begin position="962"/>
        <end position="985"/>
    </location>
</feature>
<gene>
    <name evidence="4" type="ORF">LshimejAT787_0109950</name>
</gene>
<feature type="compositionally biased region" description="Polar residues" evidence="2">
    <location>
        <begin position="84"/>
        <end position="99"/>
    </location>
</feature>
<accession>A0A9P3PEP9</accession>
<evidence type="ECO:0000256" key="2">
    <source>
        <dbReference type="SAM" id="MobiDB-lite"/>
    </source>
</evidence>
<dbReference type="PROSITE" id="PS00028">
    <property type="entry name" value="ZINC_FINGER_C2H2_1"/>
    <property type="match status" value="2"/>
</dbReference>
<dbReference type="InterPro" id="IPR013087">
    <property type="entry name" value="Znf_C2H2_type"/>
</dbReference>
<dbReference type="SMART" id="SM00355">
    <property type="entry name" value="ZnF_C2H2"/>
    <property type="match status" value="3"/>
</dbReference>
<feature type="domain" description="C2H2-type" evidence="3">
    <location>
        <begin position="898"/>
        <end position="921"/>
    </location>
</feature>
<reference evidence="4" key="1">
    <citation type="submission" date="2022-07" db="EMBL/GenBank/DDBJ databases">
        <title>The genome of Lyophyllum shimeji provides insight into the initial evolution of ectomycorrhizal fungal genome.</title>
        <authorList>
            <person name="Kobayashi Y."/>
            <person name="Shibata T."/>
            <person name="Hirakawa H."/>
            <person name="Shigenobu S."/>
            <person name="Nishiyama T."/>
            <person name="Yamada A."/>
            <person name="Hasebe M."/>
            <person name="Kawaguchi M."/>
        </authorList>
    </citation>
    <scope>NUCLEOTIDE SEQUENCE</scope>
    <source>
        <strain evidence="4">AT787</strain>
    </source>
</reference>
<comment type="caution">
    <text evidence="4">The sequence shown here is derived from an EMBL/GenBank/DDBJ whole genome shotgun (WGS) entry which is preliminary data.</text>
</comment>
<evidence type="ECO:0000313" key="4">
    <source>
        <dbReference type="EMBL" id="GLB34111.1"/>
    </source>
</evidence>
<feature type="compositionally biased region" description="Polar residues" evidence="2">
    <location>
        <begin position="633"/>
        <end position="644"/>
    </location>
</feature>
<protein>
    <recommendedName>
        <fullName evidence="3">C2H2-type domain-containing protein</fullName>
    </recommendedName>
</protein>
<keyword evidence="5" id="KW-1185">Reference proteome</keyword>
<feature type="coiled-coil region" evidence="1">
    <location>
        <begin position="18"/>
        <end position="72"/>
    </location>
</feature>
<dbReference type="Proteomes" id="UP001063166">
    <property type="component" value="Unassembled WGS sequence"/>
</dbReference>
<evidence type="ECO:0000313" key="5">
    <source>
        <dbReference type="Proteomes" id="UP001063166"/>
    </source>
</evidence>
<name>A0A9P3PEP9_LYOSH</name>
<keyword evidence="1" id="KW-0175">Coiled coil</keyword>
<feature type="compositionally biased region" description="Polar residues" evidence="2">
    <location>
        <begin position="117"/>
        <end position="150"/>
    </location>
</feature>
<feature type="region of interest" description="Disordered" evidence="2">
    <location>
        <begin position="1116"/>
        <end position="1150"/>
    </location>
</feature>
<organism evidence="4 5">
    <name type="scientific">Lyophyllum shimeji</name>
    <name type="common">Hon-shimeji</name>
    <name type="synonym">Tricholoma shimeji</name>
    <dbReference type="NCBI Taxonomy" id="47721"/>
    <lineage>
        <taxon>Eukaryota</taxon>
        <taxon>Fungi</taxon>
        <taxon>Dikarya</taxon>
        <taxon>Basidiomycota</taxon>
        <taxon>Agaricomycotina</taxon>
        <taxon>Agaricomycetes</taxon>
        <taxon>Agaricomycetidae</taxon>
        <taxon>Agaricales</taxon>
        <taxon>Tricholomatineae</taxon>
        <taxon>Lyophyllaceae</taxon>
        <taxon>Lyophyllum</taxon>
    </lineage>
</organism>
<dbReference type="OrthoDB" id="3254002at2759"/>
<sequence length="1174" mass="126913">MSLTRPGILRTVVSEEDYRQNRERLEQAQATLDDWKAMNEAAKAAYDKQQELLRKVEEGREAERQLQALKNAANIGTPLIAGPSAQSSSTSANYNHQWRSSQSQFASTVGAQAYHENPNTGGYAQPQWQAYGSSSGATQSYAAQGPGSQYHDQIALDPQFQQPPQQYQRTPQVTQPPRPGPAFAQRAGQPQPSASTRVPQANGRSSTAVGGQTISIAQGRQALQMQPVMQRSVHSNQSQAHQAAFVLPSISSRTTVTQPVDQSQGRAQTAAPGSVAAVPNLVDQTPPAVQPYRPPAAPESSSLAGALDATRSGTKFIFVPSSYNGSSSADPLPSLSSLRDTAARLQEQVAKSKTAPSRGITPTENLAPNRPNGTGDIPVASVARPAGASAPTFLDTSKLMDTNAIIKQVTSNPAGMERLHAIVNRWQAAAPPHSYFSLPDSNVKIYKAEDSRVFLVFPLSERDPTKVAYIPFSRLQGPYAPAPAQNVGQSVHQNAYQNDTGNVQHLAEPPTAEQAKKYRPYSILPHTTIQQPARPVALGTYTNTTPGTVSPTAPPSASGAHAASTTPAIASTIPDTPTSSEPLMRTPAQADKKRLAKDLLRALNVTPQKFSQPDDGSALGPSGPSEARYASEHNISALQTSLPTSDPPRPEPTVVVPRTTTTESVEAQQLPVTATVELLDKLPQTEQGGDCCRPRESNSTVEGDPSKPPSIPTAAPASKRFESLASATTIPVGNVVTPPRKVPETLPRSPPTERAASIFDRTFTPPRRQTTPLFLPSPSPSPNFGPTGALIEDISDDQVLDVRSASRQRAKSQSFYVLVPPMPDYVQRYKSQQAVRKRPRLFPPEGYDSDIEMASTAVSTVSDEDVIDTDPASHGFVNDDAEREAVMLSCSRISERPCKWNGCSTVLSSAENLIRHLAVEHAQQATFEGYSVCLWQQCGRHENNSTHLFRHLKNHATIPLLCAYQDCEGSFRTARQLAKHHQDEHSNALLRPSAAIFPPILEPPPDAPGLVPSYLLEQVRPASISKERHANLGPWVLRNIAGPVNLGIRRYNAASKPSRSLTGEGENRIANQPYDFLSFPSTNFSSSPSRPSRIRGLRNLESGEVSEMVHDGMVLWDIPDEPKEEETDELDRSMSSPSPETATEVGEERNKALVTELMEQSSDEEAVEIMLSVS</sequence>
<proteinExistence type="predicted"/>
<feature type="compositionally biased region" description="Acidic residues" evidence="2">
    <location>
        <begin position="1118"/>
        <end position="1129"/>
    </location>
</feature>
<dbReference type="Gene3D" id="3.30.160.60">
    <property type="entry name" value="Classic Zinc Finger"/>
    <property type="match status" value="1"/>
</dbReference>
<feature type="compositionally biased region" description="Low complexity" evidence="2">
    <location>
        <begin position="652"/>
        <end position="663"/>
    </location>
</feature>
<feature type="compositionally biased region" description="Low complexity" evidence="2">
    <location>
        <begin position="544"/>
        <end position="574"/>
    </location>
</feature>
<feature type="region of interest" description="Disordered" evidence="2">
    <location>
        <begin position="348"/>
        <end position="380"/>
    </location>
</feature>